<comment type="caution">
    <text evidence="4">The sequence shown here is derived from an EMBL/GenBank/DDBJ whole genome shotgun (WGS) entry which is preliminary data.</text>
</comment>
<dbReference type="Proteomes" id="UP000748308">
    <property type="component" value="Unassembled WGS sequence"/>
</dbReference>
<evidence type="ECO:0000259" key="2">
    <source>
        <dbReference type="Pfam" id="PF00675"/>
    </source>
</evidence>
<organism evidence="4 5">
    <name type="scientific">Eiseniibacteriota bacterium</name>
    <dbReference type="NCBI Taxonomy" id="2212470"/>
    <lineage>
        <taxon>Bacteria</taxon>
        <taxon>Candidatus Eiseniibacteriota</taxon>
    </lineage>
</organism>
<dbReference type="Pfam" id="PF05193">
    <property type="entry name" value="Peptidase_M16_C"/>
    <property type="match status" value="1"/>
</dbReference>
<dbReference type="Gene3D" id="3.30.830.10">
    <property type="entry name" value="Metalloenzyme, LuxS/M16 peptidase-like"/>
    <property type="match status" value="2"/>
</dbReference>
<dbReference type="AlphaFoldDB" id="A0A938BQH2"/>
<feature type="domain" description="Peptidase M16 C-terminal" evidence="3">
    <location>
        <begin position="172"/>
        <end position="348"/>
    </location>
</feature>
<dbReference type="PANTHER" id="PTHR11851:SF49">
    <property type="entry name" value="MITOCHONDRIAL-PROCESSING PEPTIDASE SUBUNIT ALPHA"/>
    <property type="match status" value="1"/>
</dbReference>
<dbReference type="InterPro" id="IPR011249">
    <property type="entry name" value="Metalloenz_LuxS/M16"/>
</dbReference>
<accession>A0A938BQH2</accession>
<comment type="similarity">
    <text evidence="1">Belongs to the peptidase M16 family.</text>
</comment>
<evidence type="ECO:0000313" key="5">
    <source>
        <dbReference type="Proteomes" id="UP000748308"/>
    </source>
</evidence>
<evidence type="ECO:0000259" key="3">
    <source>
        <dbReference type="Pfam" id="PF05193"/>
    </source>
</evidence>
<protein>
    <submittedName>
        <fullName evidence="4">Insulinase family protein</fullName>
    </submittedName>
</protein>
<name>A0A938BQH2_UNCEI</name>
<evidence type="ECO:0000256" key="1">
    <source>
        <dbReference type="ARBA" id="ARBA00007261"/>
    </source>
</evidence>
<dbReference type="EMBL" id="VGIY01000084">
    <property type="protein sequence ID" value="MBM3317162.1"/>
    <property type="molecule type" value="Genomic_DNA"/>
</dbReference>
<reference evidence="4" key="1">
    <citation type="submission" date="2019-03" db="EMBL/GenBank/DDBJ databases">
        <title>Lake Tanganyika Metagenome-Assembled Genomes (MAGs).</title>
        <authorList>
            <person name="Tran P."/>
        </authorList>
    </citation>
    <scope>NUCLEOTIDE SEQUENCE</scope>
    <source>
        <strain evidence="4">M_DeepCast_400m_m2_100</strain>
    </source>
</reference>
<dbReference type="InterPro" id="IPR007863">
    <property type="entry name" value="Peptidase_M16_C"/>
</dbReference>
<gene>
    <name evidence="4" type="ORF">FJY75_04850</name>
</gene>
<dbReference type="InterPro" id="IPR050361">
    <property type="entry name" value="MPP/UQCRC_Complex"/>
</dbReference>
<dbReference type="GO" id="GO:0046872">
    <property type="term" value="F:metal ion binding"/>
    <property type="evidence" value="ECO:0007669"/>
    <property type="project" value="InterPro"/>
</dbReference>
<evidence type="ECO:0000313" key="4">
    <source>
        <dbReference type="EMBL" id="MBM3317162.1"/>
    </source>
</evidence>
<dbReference type="Pfam" id="PF00675">
    <property type="entry name" value="Peptidase_M16"/>
    <property type="match status" value="1"/>
</dbReference>
<dbReference type="PANTHER" id="PTHR11851">
    <property type="entry name" value="METALLOPROTEASE"/>
    <property type="match status" value="1"/>
</dbReference>
<feature type="domain" description="Peptidase M16 N-terminal" evidence="2">
    <location>
        <begin position="23"/>
        <end position="165"/>
    </location>
</feature>
<proteinExistence type="inferred from homology"/>
<dbReference type="SUPFAM" id="SSF63411">
    <property type="entry name" value="LuxS/MPP-like metallohydrolase"/>
    <property type="match status" value="2"/>
</dbReference>
<dbReference type="InterPro" id="IPR011765">
    <property type="entry name" value="Pept_M16_N"/>
</dbReference>
<sequence>MSLPRLVVHEHRLDNGLKILLVPSRDAPLVAVSLWYRTGSRHDPPGEAGTAHMLEHMLYKGTRRHPQGAYDHILHEQGAVHNASTWYERTNYYILISSDRYETALELEADRMRGALLDAAGLGDEIEVVVNELQRSEDDPATALHERLLARAFPGHPYGRPVGGTPGEVRGLTAERLRDFYDAHYRPNHAYLVVAGDYDEGRILERVASAFGPIPAGPARLSEPPGAPPQSAERRFELRRAGGREQLLLGYRAPARRHPDVPALDLLAQVMGQGRMSRLHRALVEPGMAVQAGAENPAALVHPFLFYIDVSPSLGAPRESIDAVLEREIDRLSREPVTDAELGRARKQARVDLVLRCDRVSARGALVGELEATVGWRYLDDYLSRLAAVEAEDVRRVAATYLVPRGRTVGHFRPDGEGEKSA</sequence>